<name>A0A1M8AAG7_MALS4</name>
<feature type="transmembrane region" description="Helical" evidence="2">
    <location>
        <begin position="105"/>
        <end position="124"/>
    </location>
</feature>
<reference evidence="4" key="1">
    <citation type="journal article" date="2017" name="Nucleic Acids Res.">
        <title>Proteogenomics produces comprehensive and highly accurate protein-coding gene annotation in a complete genome assembly of Malassezia sympodialis.</title>
        <authorList>
            <person name="Zhu Y."/>
            <person name="Engstroem P.G."/>
            <person name="Tellgren-Roth C."/>
            <person name="Baudo C.D."/>
            <person name="Kennell J.C."/>
            <person name="Sun S."/>
            <person name="Billmyre R.B."/>
            <person name="Schroeder M.S."/>
            <person name="Andersson A."/>
            <person name="Holm T."/>
            <person name="Sigurgeirsson B."/>
            <person name="Wu G."/>
            <person name="Sankaranarayanan S.R."/>
            <person name="Siddharthan R."/>
            <person name="Sanyal K."/>
            <person name="Lundeberg J."/>
            <person name="Nystedt B."/>
            <person name="Boekhout T."/>
            <person name="Dawson T.L. Jr."/>
            <person name="Heitman J."/>
            <person name="Scheynius A."/>
            <person name="Lehtioe J."/>
        </authorList>
    </citation>
    <scope>NUCLEOTIDE SEQUENCE [LARGE SCALE GENOMIC DNA]</scope>
    <source>
        <strain evidence="4">ATCC 42132</strain>
    </source>
</reference>
<keyword evidence="2" id="KW-0812">Transmembrane</keyword>
<evidence type="ECO:0000313" key="3">
    <source>
        <dbReference type="EMBL" id="SHO79430.1"/>
    </source>
</evidence>
<dbReference type="AlphaFoldDB" id="A0A1M8AAG7"/>
<keyword evidence="4" id="KW-1185">Reference proteome</keyword>
<feature type="transmembrane region" description="Helical" evidence="2">
    <location>
        <begin position="196"/>
        <end position="218"/>
    </location>
</feature>
<accession>A0A1M8AAG7</accession>
<dbReference type="PANTHER" id="PTHR34187:SF2">
    <property type="entry name" value="DUF202 DOMAIN-CONTAINING PROTEIN"/>
    <property type="match status" value="1"/>
</dbReference>
<proteinExistence type="predicted"/>
<protein>
    <submittedName>
        <fullName evidence="3">Uncharacterized protein</fullName>
    </submittedName>
</protein>
<dbReference type="VEuPathDB" id="FungiDB:MSYG_3779"/>
<sequence length="266" mass="30335">MEKFLATKCLNLGFLIDLMHSNPQDVEARSNVPDWSYIEDRIVDYRRSHKQPAQNVHHSDQSDDSEAIDDDDEPCRFHVRPWFGLKSPLAPHESTRDFCMRERNFLSWVKFFMMTTVLSATMFLDLQIQDSQQHAEKFFSKINLLNTDSPIFPLLPRGQDVYALPSAHGLNSNGSPPSSLPSNHHSSISSLPAENIALGTIYFVVAFVSWGISIYDYFKCVQELETEHTYLDECEGHSHPVVTILSVFICIIVLSTVILMLVQRTT</sequence>
<organism evidence="3 4">
    <name type="scientific">Malassezia sympodialis (strain ATCC 42132)</name>
    <name type="common">Atopic eczema-associated yeast</name>
    <dbReference type="NCBI Taxonomy" id="1230383"/>
    <lineage>
        <taxon>Eukaryota</taxon>
        <taxon>Fungi</taxon>
        <taxon>Dikarya</taxon>
        <taxon>Basidiomycota</taxon>
        <taxon>Ustilaginomycotina</taxon>
        <taxon>Malasseziomycetes</taxon>
        <taxon>Malasseziales</taxon>
        <taxon>Malasseziaceae</taxon>
        <taxon>Malassezia</taxon>
    </lineage>
</organism>
<feature type="region of interest" description="Disordered" evidence="1">
    <location>
        <begin position="49"/>
        <end position="70"/>
    </location>
</feature>
<evidence type="ECO:0000256" key="2">
    <source>
        <dbReference type="SAM" id="Phobius"/>
    </source>
</evidence>
<dbReference type="OrthoDB" id="5525680at2759"/>
<dbReference type="InterPro" id="IPR052053">
    <property type="entry name" value="IM_YidH-like"/>
</dbReference>
<gene>
    <name evidence="3" type="ORF">MSYG_3779</name>
</gene>
<feature type="transmembrane region" description="Helical" evidence="2">
    <location>
        <begin position="238"/>
        <end position="262"/>
    </location>
</feature>
<keyword evidence="2" id="KW-1133">Transmembrane helix</keyword>
<keyword evidence="2" id="KW-0472">Membrane</keyword>
<dbReference type="EMBL" id="LT671826">
    <property type="protein sequence ID" value="SHO79430.1"/>
    <property type="molecule type" value="Genomic_DNA"/>
</dbReference>
<evidence type="ECO:0000256" key="1">
    <source>
        <dbReference type="SAM" id="MobiDB-lite"/>
    </source>
</evidence>
<dbReference type="Proteomes" id="UP000186303">
    <property type="component" value="Chromosome 6"/>
</dbReference>
<evidence type="ECO:0000313" key="4">
    <source>
        <dbReference type="Proteomes" id="UP000186303"/>
    </source>
</evidence>
<dbReference type="PANTHER" id="PTHR34187">
    <property type="entry name" value="FGR18P"/>
    <property type="match status" value="1"/>
</dbReference>